<feature type="non-terminal residue" evidence="2">
    <location>
        <position position="1"/>
    </location>
</feature>
<evidence type="ECO:0000313" key="2">
    <source>
        <dbReference type="EMBL" id="JAU01651.1"/>
    </source>
</evidence>
<protein>
    <submittedName>
        <fullName evidence="2">Putative tumor necrosis factor receptor-associated factor</fullName>
    </submittedName>
</protein>
<dbReference type="Pfam" id="PF21355">
    <property type="entry name" value="TRAF-mep_MATH"/>
    <property type="match status" value="1"/>
</dbReference>
<keyword evidence="2" id="KW-0675">Receptor</keyword>
<dbReference type="SUPFAM" id="SSF49599">
    <property type="entry name" value="TRAF domain-like"/>
    <property type="match status" value="1"/>
</dbReference>
<dbReference type="EMBL" id="GFAA01001784">
    <property type="protein sequence ID" value="JAU01651.1"/>
    <property type="molecule type" value="mRNA"/>
</dbReference>
<sequence>FHVDGVTKLTEAALKEGWARYLSKKVYLRGYCITPGVSLIKNDGCVKLCARILLHKGALDDCVKWPFQHNVSLCVVNPKDGSKRQYVGAPLDLRRSVQKPTEMKNNAYVFDKNPLNLNELIDGGFVENDRLLVRWALNP</sequence>
<proteinExistence type="evidence at transcript level"/>
<organism evidence="2">
    <name type="scientific">Amblyomma sculptum</name>
    <name type="common">Tick</name>
    <dbReference type="NCBI Taxonomy" id="1581419"/>
    <lineage>
        <taxon>Eukaryota</taxon>
        <taxon>Metazoa</taxon>
        <taxon>Ecdysozoa</taxon>
        <taxon>Arthropoda</taxon>
        <taxon>Chelicerata</taxon>
        <taxon>Arachnida</taxon>
        <taxon>Acari</taxon>
        <taxon>Parasitiformes</taxon>
        <taxon>Ixodida</taxon>
        <taxon>Ixodoidea</taxon>
        <taxon>Ixodidae</taxon>
        <taxon>Amblyomminae</taxon>
        <taxon>Amblyomma</taxon>
    </lineage>
</organism>
<reference evidence="2" key="2">
    <citation type="journal article" date="2017" name="Front. Cell. Infect. Microbiol.">
        <title>Analysis of the Salivary Gland Transcriptome of Unfed and Partially Fed Amblyomma sculptum Ticks and Descriptive Proteome of the Saliva.</title>
        <authorList>
            <person name="Esteves E."/>
            <person name="Maruyama S.R."/>
            <person name="Kawahara R."/>
            <person name="Fujita A."/>
            <person name="Martins L.A."/>
            <person name="Righi A.A."/>
            <person name="Costa F.B."/>
            <person name="Palmisano G."/>
            <person name="Labruna M.B."/>
            <person name="Sa-Nunes A."/>
            <person name="Ribeiro J.M.C."/>
            <person name="Fogaca A.C."/>
        </authorList>
    </citation>
    <scope>NUCLEOTIDE SEQUENCE</scope>
</reference>
<dbReference type="Gene3D" id="2.60.210.10">
    <property type="entry name" value="Apoptosis, Tumor Necrosis Factor Receptor Associated Protein 2, Chain A"/>
    <property type="match status" value="1"/>
</dbReference>
<dbReference type="InterPro" id="IPR008974">
    <property type="entry name" value="TRAF-like"/>
</dbReference>
<dbReference type="AlphaFoldDB" id="A0A1E1XQP3"/>
<feature type="domain" description="TRAF1-6 MATH" evidence="1">
    <location>
        <begin position="47"/>
        <end position="134"/>
    </location>
</feature>
<name>A0A1E1XQP3_AMBSC</name>
<dbReference type="InterPro" id="IPR049342">
    <property type="entry name" value="TRAF1-6_MATH_dom"/>
</dbReference>
<evidence type="ECO:0000259" key="1">
    <source>
        <dbReference type="Pfam" id="PF21355"/>
    </source>
</evidence>
<reference evidence="2" key="1">
    <citation type="submission" date="2016-09" db="EMBL/GenBank/DDBJ databases">
        <authorList>
            <person name="Capua I."/>
            <person name="De Benedictis P."/>
            <person name="Joannis T."/>
            <person name="Lombin L.H."/>
            <person name="Cattoli G."/>
        </authorList>
    </citation>
    <scope>NUCLEOTIDE SEQUENCE</scope>
</reference>
<accession>A0A1E1XQP3</accession>